<evidence type="ECO:0000313" key="2">
    <source>
        <dbReference type="Proteomes" id="UP000634136"/>
    </source>
</evidence>
<dbReference type="Proteomes" id="UP000634136">
    <property type="component" value="Unassembled WGS sequence"/>
</dbReference>
<accession>A0A834U0H1</accession>
<dbReference type="AlphaFoldDB" id="A0A834U0H1"/>
<comment type="caution">
    <text evidence="1">The sequence shown here is derived from an EMBL/GenBank/DDBJ whole genome shotgun (WGS) entry which is preliminary data.</text>
</comment>
<evidence type="ECO:0000313" key="1">
    <source>
        <dbReference type="EMBL" id="KAF7829981.1"/>
    </source>
</evidence>
<protein>
    <submittedName>
        <fullName evidence="1">Uncharacterized protein</fullName>
    </submittedName>
</protein>
<organism evidence="1 2">
    <name type="scientific">Senna tora</name>
    <dbReference type="NCBI Taxonomy" id="362788"/>
    <lineage>
        <taxon>Eukaryota</taxon>
        <taxon>Viridiplantae</taxon>
        <taxon>Streptophyta</taxon>
        <taxon>Embryophyta</taxon>
        <taxon>Tracheophyta</taxon>
        <taxon>Spermatophyta</taxon>
        <taxon>Magnoliopsida</taxon>
        <taxon>eudicotyledons</taxon>
        <taxon>Gunneridae</taxon>
        <taxon>Pentapetalae</taxon>
        <taxon>rosids</taxon>
        <taxon>fabids</taxon>
        <taxon>Fabales</taxon>
        <taxon>Fabaceae</taxon>
        <taxon>Caesalpinioideae</taxon>
        <taxon>Cassia clade</taxon>
        <taxon>Senna</taxon>
    </lineage>
</organism>
<keyword evidence="2" id="KW-1185">Reference proteome</keyword>
<reference evidence="1" key="1">
    <citation type="submission" date="2020-09" db="EMBL/GenBank/DDBJ databases">
        <title>Genome-Enabled Discovery of Anthraquinone Biosynthesis in Senna tora.</title>
        <authorList>
            <person name="Kang S.-H."/>
            <person name="Pandey R.P."/>
            <person name="Lee C.-M."/>
            <person name="Sim J.-S."/>
            <person name="Jeong J.-T."/>
            <person name="Choi B.-S."/>
            <person name="Jung M."/>
            <person name="Ginzburg D."/>
            <person name="Zhao K."/>
            <person name="Won S.Y."/>
            <person name="Oh T.-J."/>
            <person name="Yu Y."/>
            <person name="Kim N.-H."/>
            <person name="Lee O.R."/>
            <person name="Lee T.-H."/>
            <person name="Bashyal P."/>
            <person name="Kim T.-S."/>
            <person name="Lee W.-H."/>
            <person name="Kawkins C."/>
            <person name="Kim C.-K."/>
            <person name="Kim J.S."/>
            <person name="Ahn B.O."/>
            <person name="Rhee S.Y."/>
            <person name="Sohng J.K."/>
        </authorList>
    </citation>
    <scope>NUCLEOTIDE SEQUENCE</scope>
    <source>
        <tissue evidence="1">Leaf</tissue>
    </source>
</reference>
<gene>
    <name evidence="1" type="ORF">G2W53_012314</name>
</gene>
<name>A0A834U0H1_9FABA</name>
<proteinExistence type="predicted"/>
<sequence length="72" mass="7722">MLLSMSNKAELGISDLGLGYCGGMPRRGYCGKSISPFALFIVAWDSGRARKIWRGLAEEGGIAKAALRIGYL</sequence>
<dbReference type="EMBL" id="JAAIUW010000005">
    <property type="protein sequence ID" value="KAF7829981.1"/>
    <property type="molecule type" value="Genomic_DNA"/>
</dbReference>